<dbReference type="Pfam" id="PF20154">
    <property type="entry name" value="LNT_N"/>
    <property type="match status" value="1"/>
</dbReference>
<evidence type="ECO:0000256" key="7">
    <source>
        <dbReference type="ARBA" id="ARBA00023315"/>
    </source>
</evidence>
<dbReference type="InterPro" id="IPR004563">
    <property type="entry name" value="Apolipo_AcylTrfase"/>
</dbReference>
<dbReference type="GO" id="GO:0016410">
    <property type="term" value="F:N-acyltransferase activity"/>
    <property type="evidence" value="ECO:0007669"/>
    <property type="project" value="InterPro"/>
</dbReference>
<evidence type="ECO:0000256" key="1">
    <source>
        <dbReference type="ARBA" id="ARBA00004651"/>
    </source>
</evidence>
<dbReference type="SUPFAM" id="SSF56317">
    <property type="entry name" value="Carbon-nitrogen hydrolase"/>
    <property type="match status" value="1"/>
</dbReference>
<keyword evidence="4 8" id="KW-0812">Transmembrane</keyword>
<dbReference type="PANTHER" id="PTHR38686:SF1">
    <property type="entry name" value="APOLIPOPROTEIN N-ACYLTRANSFERASE"/>
    <property type="match status" value="1"/>
</dbReference>
<dbReference type="PROSITE" id="PS50263">
    <property type="entry name" value="CN_HYDROLASE"/>
    <property type="match status" value="1"/>
</dbReference>
<dbReference type="PANTHER" id="PTHR38686">
    <property type="entry name" value="APOLIPOPROTEIN N-ACYLTRANSFERASE"/>
    <property type="match status" value="1"/>
</dbReference>
<evidence type="ECO:0000256" key="3">
    <source>
        <dbReference type="ARBA" id="ARBA00022679"/>
    </source>
</evidence>
<dbReference type="GO" id="GO:0005886">
    <property type="term" value="C:plasma membrane"/>
    <property type="evidence" value="ECO:0007669"/>
    <property type="project" value="UniProtKB-SubCell"/>
</dbReference>
<dbReference type="RefSeq" id="WP_106363493.1">
    <property type="nucleotide sequence ID" value="NZ_PVTJ01000003.1"/>
</dbReference>
<evidence type="ECO:0000259" key="9">
    <source>
        <dbReference type="PROSITE" id="PS50263"/>
    </source>
</evidence>
<dbReference type="OrthoDB" id="9811121at2"/>
<reference evidence="10 11" key="1">
    <citation type="submission" date="2018-03" db="EMBL/GenBank/DDBJ databases">
        <title>Genomic Encyclopedia of Type Strains, Phase III (KMG-III): the genomes of soil and plant-associated and newly described type strains.</title>
        <authorList>
            <person name="Whitman W."/>
        </authorList>
    </citation>
    <scope>NUCLEOTIDE SEQUENCE [LARGE SCALE GENOMIC DNA]</scope>
    <source>
        <strain evidence="10 11">CGMCC 4.7067</strain>
    </source>
</reference>
<gene>
    <name evidence="10" type="ORF">B0I28_10341</name>
</gene>
<keyword evidence="3 10" id="KW-0808">Transferase</keyword>
<keyword evidence="11" id="KW-1185">Reference proteome</keyword>
<evidence type="ECO:0000256" key="4">
    <source>
        <dbReference type="ARBA" id="ARBA00022692"/>
    </source>
</evidence>
<dbReference type="Pfam" id="PF00795">
    <property type="entry name" value="CN_hydrolase"/>
    <property type="match status" value="1"/>
</dbReference>
<keyword evidence="10" id="KW-0449">Lipoprotein</keyword>
<dbReference type="InterPro" id="IPR003010">
    <property type="entry name" value="C-N_Hydrolase"/>
</dbReference>
<feature type="transmembrane region" description="Helical" evidence="8">
    <location>
        <begin position="7"/>
        <end position="24"/>
    </location>
</feature>
<organism evidence="10 11">
    <name type="scientific">Glycomyces artemisiae</name>
    <dbReference type="NCBI Taxonomy" id="1076443"/>
    <lineage>
        <taxon>Bacteria</taxon>
        <taxon>Bacillati</taxon>
        <taxon>Actinomycetota</taxon>
        <taxon>Actinomycetes</taxon>
        <taxon>Glycomycetales</taxon>
        <taxon>Glycomycetaceae</taxon>
        <taxon>Glycomyces</taxon>
    </lineage>
</organism>
<keyword evidence="6 8" id="KW-0472">Membrane</keyword>
<feature type="transmembrane region" description="Helical" evidence="8">
    <location>
        <begin position="113"/>
        <end position="132"/>
    </location>
</feature>
<evidence type="ECO:0000256" key="2">
    <source>
        <dbReference type="ARBA" id="ARBA00022475"/>
    </source>
</evidence>
<comment type="subcellular location">
    <subcellularLocation>
        <location evidence="1">Cell membrane</location>
        <topology evidence="1">Multi-pass membrane protein</topology>
    </subcellularLocation>
</comment>
<evidence type="ECO:0000256" key="8">
    <source>
        <dbReference type="SAM" id="Phobius"/>
    </source>
</evidence>
<accession>A0A2T0UNZ8</accession>
<dbReference type="Proteomes" id="UP000238176">
    <property type="component" value="Unassembled WGS sequence"/>
</dbReference>
<feature type="transmembrane region" description="Helical" evidence="8">
    <location>
        <begin position="79"/>
        <end position="101"/>
    </location>
</feature>
<feature type="domain" description="CN hydrolase" evidence="9">
    <location>
        <begin position="218"/>
        <end position="444"/>
    </location>
</feature>
<keyword evidence="2" id="KW-1003">Cell membrane</keyword>
<evidence type="ECO:0000256" key="6">
    <source>
        <dbReference type="ARBA" id="ARBA00023136"/>
    </source>
</evidence>
<dbReference type="AlphaFoldDB" id="A0A2T0UNZ8"/>
<comment type="caution">
    <text evidence="10">The sequence shown here is derived from an EMBL/GenBank/DDBJ whole genome shotgun (WGS) entry which is preliminary data.</text>
</comment>
<evidence type="ECO:0000313" key="11">
    <source>
        <dbReference type="Proteomes" id="UP000238176"/>
    </source>
</evidence>
<keyword evidence="5 8" id="KW-1133">Transmembrane helix</keyword>
<feature type="transmembrane region" description="Helical" evidence="8">
    <location>
        <begin position="53"/>
        <end position="73"/>
    </location>
</feature>
<proteinExistence type="predicted"/>
<dbReference type="InterPro" id="IPR045378">
    <property type="entry name" value="LNT_N"/>
</dbReference>
<evidence type="ECO:0000313" key="10">
    <source>
        <dbReference type="EMBL" id="PRY59567.1"/>
    </source>
</evidence>
<feature type="transmembrane region" description="Helical" evidence="8">
    <location>
        <begin position="452"/>
        <end position="470"/>
    </location>
</feature>
<evidence type="ECO:0000256" key="5">
    <source>
        <dbReference type="ARBA" id="ARBA00022989"/>
    </source>
</evidence>
<keyword evidence="7 10" id="KW-0012">Acyltransferase</keyword>
<dbReference type="Gene3D" id="3.60.110.10">
    <property type="entry name" value="Carbon-nitrogen hydrolase"/>
    <property type="match status" value="1"/>
</dbReference>
<feature type="transmembrane region" description="Helical" evidence="8">
    <location>
        <begin position="189"/>
        <end position="209"/>
    </location>
</feature>
<protein>
    <submittedName>
        <fullName evidence="10">Apolipoprotein N-acyltransferase</fullName>
    </submittedName>
</protein>
<dbReference type="EMBL" id="PVTJ01000003">
    <property type="protein sequence ID" value="PRY59567.1"/>
    <property type="molecule type" value="Genomic_DNA"/>
</dbReference>
<dbReference type="InterPro" id="IPR036526">
    <property type="entry name" value="C-N_Hydrolase_sf"/>
</dbReference>
<name>A0A2T0UNZ8_9ACTN</name>
<sequence length="485" mass="51869">MASSPRPLPWILFGAFGTAAMLALGFWLDPVWWLMWTAPIPMLLAVPRLGFRAALLTAEAAWLGGTARIWWYLADSLEMAPVFIVVSVVVFTGLYTAATLLYRALMRRGRHWAAFLAFPAGIVAVEYLGSVINADAGGEWWSLAYTQAGQTAVLQLASVTGIWGITFLLMAIPSAIATILAPGARRRRAIGIGATAAACLAAVLAFGLARPVDQGPTVRAGALALPTDEDSIPVDTGKAEALFADYTAEIERIAAADDLDVLVLPEKVFLVSSDESGAYLDRWSALAAGTGIDLVLGIAIQTDRDVLNSAIWIRADGGTGSQYDKHHLIPGLEDWMTPSTEDVILIPGPEGNWALAICKDLDHAGYMAEYGDNGTGLVLAPALDFTIDGWWHSRVAVTRGVEQGFSLVRAGQIGLMTVSDARGTVLAEDARFAVADVPVEAVRTVYDYLGNWFLFPVFTILLAGTVLAVVPRRRDVAASDPDTKE</sequence>
<feature type="transmembrane region" description="Helical" evidence="8">
    <location>
        <begin position="152"/>
        <end position="177"/>
    </location>
</feature>
<dbReference type="GO" id="GO:0042158">
    <property type="term" value="P:lipoprotein biosynthetic process"/>
    <property type="evidence" value="ECO:0007669"/>
    <property type="project" value="InterPro"/>
</dbReference>